<dbReference type="InterPro" id="IPR002645">
    <property type="entry name" value="STAS_dom"/>
</dbReference>
<dbReference type="PROSITE" id="PS50801">
    <property type="entry name" value="STAS"/>
    <property type="match status" value="1"/>
</dbReference>
<feature type="domain" description="STAS" evidence="1">
    <location>
        <begin position="1"/>
        <end position="69"/>
    </location>
</feature>
<dbReference type="SUPFAM" id="SSF52091">
    <property type="entry name" value="SpoIIaa-like"/>
    <property type="match status" value="1"/>
</dbReference>
<proteinExistence type="predicted"/>
<dbReference type="EMBL" id="JAOWRF010000373">
    <property type="protein sequence ID" value="MCV3217013.1"/>
    <property type="molecule type" value="Genomic_DNA"/>
</dbReference>
<comment type="caution">
    <text evidence="2">The sequence shown here is derived from an EMBL/GenBank/DDBJ whole genome shotgun (WGS) entry which is preliminary data.</text>
</comment>
<dbReference type="RefSeq" id="WP_263748707.1">
    <property type="nucleotide sequence ID" value="NZ_JAOWRF010000373.1"/>
</dbReference>
<name>A0ABT3B6K1_9CYAN</name>
<gene>
    <name evidence="2" type="ORF">OGM63_26490</name>
</gene>
<dbReference type="Pfam" id="PF01740">
    <property type="entry name" value="STAS"/>
    <property type="match status" value="1"/>
</dbReference>
<dbReference type="Proteomes" id="UP001526143">
    <property type="component" value="Unassembled WGS sequence"/>
</dbReference>
<dbReference type="InterPro" id="IPR036513">
    <property type="entry name" value="STAS_dom_sf"/>
</dbReference>
<keyword evidence="3" id="KW-1185">Reference proteome</keyword>
<evidence type="ECO:0000313" key="3">
    <source>
        <dbReference type="Proteomes" id="UP001526143"/>
    </source>
</evidence>
<reference evidence="2 3" key="1">
    <citation type="submission" date="2022-10" db="EMBL/GenBank/DDBJ databases">
        <title>Identification of biosynthetic pathway for the production of the potent trypsin inhibitor radiosumin.</title>
        <authorList>
            <person name="Fewer D.P."/>
            <person name="Delbaje E."/>
            <person name="Ouyang X."/>
            <person name="Agostino P.D."/>
            <person name="Wahlsten M."/>
            <person name="Jokela J."/>
            <person name="Permi P."/>
            <person name="Haapaniemi E."/>
            <person name="Koistinen H."/>
        </authorList>
    </citation>
    <scope>NUCLEOTIDE SEQUENCE [LARGE SCALE GENOMIC DNA]</scope>
    <source>
        <strain evidence="2 3">NIES-515</strain>
    </source>
</reference>
<organism evidence="2 3">
    <name type="scientific">Plectonema radiosum NIES-515</name>
    <dbReference type="NCBI Taxonomy" id="2986073"/>
    <lineage>
        <taxon>Bacteria</taxon>
        <taxon>Bacillati</taxon>
        <taxon>Cyanobacteriota</taxon>
        <taxon>Cyanophyceae</taxon>
        <taxon>Oscillatoriophycideae</taxon>
        <taxon>Oscillatoriales</taxon>
        <taxon>Microcoleaceae</taxon>
        <taxon>Plectonema</taxon>
    </lineage>
</organism>
<protein>
    <submittedName>
        <fullName evidence="2">STAS domain-containing protein</fullName>
    </submittedName>
</protein>
<sequence length="69" mass="7980">MVEFFNYAEDPEKVIIDFHHTHVWDRAAVTAISQVVTRYKKLDKHVVIVGMNQESQSLMSQVGSEEFVN</sequence>
<evidence type="ECO:0000313" key="2">
    <source>
        <dbReference type="EMBL" id="MCV3217013.1"/>
    </source>
</evidence>
<accession>A0ABT3B6K1</accession>
<evidence type="ECO:0000259" key="1">
    <source>
        <dbReference type="PROSITE" id="PS50801"/>
    </source>
</evidence>
<dbReference type="Gene3D" id="3.30.750.24">
    <property type="entry name" value="STAS domain"/>
    <property type="match status" value="1"/>
</dbReference>